<dbReference type="CDD" id="cd01300">
    <property type="entry name" value="YtcJ_like"/>
    <property type="match status" value="1"/>
</dbReference>
<evidence type="ECO:0000313" key="3">
    <source>
        <dbReference type="Proteomes" id="UP000275663"/>
    </source>
</evidence>
<reference evidence="2 3" key="1">
    <citation type="journal article" date="2011" name="Int. J. Syst. Evol. Microbiol.">
        <title>Description of Undibacterium oligocarboniphilum sp. nov., isolated from purified water, and Undibacterium pigrum strain CCUG 49012 as the type strain of Undibacterium parvum sp. nov., and emended descriptions of the genus Undibacterium and the species Undibacterium pigrum.</title>
        <authorList>
            <person name="Eder W."/>
            <person name="Wanner G."/>
            <person name="Ludwig W."/>
            <person name="Busse H.J."/>
            <person name="Ziemke-Kageler F."/>
            <person name="Lang E."/>
        </authorList>
    </citation>
    <scope>NUCLEOTIDE SEQUENCE [LARGE SCALE GENOMIC DNA]</scope>
    <source>
        <strain evidence="2 3">DSM 23061</strain>
    </source>
</reference>
<dbReference type="InterPro" id="IPR033932">
    <property type="entry name" value="YtcJ-like"/>
</dbReference>
<evidence type="ECO:0000259" key="1">
    <source>
        <dbReference type="Pfam" id="PF07969"/>
    </source>
</evidence>
<dbReference type="KEGG" id="upv:EJN92_04425"/>
<gene>
    <name evidence="2" type="ORF">EJN92_04425</name>
</gene>
<dbReference type="PANTHER" id="PTHR22642">
    <property type="entry name" value="IMIDAZOLONEPROPIONASE"/>
    <property type="match status" value="1"/>
</dbReference>
<accession>A0A3S9HGT2</accession>
<evidence type="ECO:0000313" key="2">
    <source>
        <dbReference type="EMBL" id="AZP11317.1"/>
    </source>
</evidence>
<dbReference type="SUPFAM" id="SSF51338">
    <property type="entry name" value="Composite domain of metallo-dependent hydrolases"/>
    <property type="match status" value="1"/>
</dbReference>
<dbReference type="InterPro" id="IPR032466">
    <property type="entry name" value="Metal_Hydrolase"/>
</dbReference>
<dbReference type="RefSeq" id="WP_126126705.1">
    <property type="nucleotide sequence ID" value="NZ_CP034464.1"/>
</dbReference>
<dbReference type="Proteomes" id="UP000275663">
    <property type="component" value="Chromosome"/>
</dbReference>
<keyword evidence="3" id="KW-1185">Reference proteome</keyword>
<dbReference type="Gene3D" id="3.10.310.70">
    <property type="match status" value="1"/>
</dbReference>
<dbReference type="AlphaFoldDB" id="A0A3S9HGT2"/>
<name>A0A3S9HGT2_9BURK</name>
<dbReference type="Gene3D" id="2.30.40.10">
    <property type="entry name" value="Urease, subunit C, domain 1"/>
    <property type="match status" value="1"/>
</dbReference>
<dbReference type="InterPro" id="IPR013108">
    <property type="entry name" value="Amidohydro_3"/>
</dbReference>
<dbReference type="SUPFAM" id="SSF51556">
    <property type="entry name" value="Metallo-dependent hydrolases"/>
    <property type="match status" value="1"/>
</dbReference>
<proteinExistence type="predicted"/>
<dbReference type="Gene3D" id="3.20.20.140">
    <property type="entry name" value="Metal-dependent hydrolases"/>
    <property type="match status" value="1"/>
</dbReference>
<protein>
    <recommendedName>
        <fullName evidence="1">Amidohydrolase 3 domain-containing protein</fullName>
    </recommendedName>
</protein>
<dbReference type="OrthoDB" id="9031471at2"/>
<dbReference type="EMBL" id="CP034464">
    <property type="protein sequence ID" value="AZP11317.1"/>
    <property type="molecule type" value="Genomic_DNA"/>
</dbReference>
<dbReference type="Pfam" id="PF07969">
    <property type="entry name" value="Amidohydro_3"/>
    <property type="match status" value="1"/>
</dbReference>
<dbReference type="PROSITE" id="PS51257">
    <property type="entry name" value="PROKAR_LIPOPROTEIN"/>
    <property type="match status" value="1"/>
</dbReference>
<dbReference type="PANTHER" id="PTHR22642:SF2">
    <property type="entry name" value="PROTEIN LONG AFTER FAR-RED 3"/>
    <property type="match status" value="1"/>
</dbReference>
<dbReference type="InterPro" id="IPR011059">
    <property type="entry name" value="Metal-dep_hydrolase_composite"/>
</dbReference>
<feature type="domain" description="Amidohydrolase 3" evidence="1">
    <location>
        <begin position="79"/>
        <end position="582"/>
    </location>
</feature>
<sequence>MLWKIFAGASILVLGLVGCMSGGDGAAIIKPAAIVLRGGKVMTMDANNSTAQAVAVNGNRIVAVGTDQEIARYIGPNTQVIDLNGKTLLPGFIDSHIHPVSGAERLAQCSVDGAALSVADIISYALQDCLPKEVNPAADKWIQIVNVNPANFSASATDLDRISTSRPVLLAGIDGHTSWVNTKALALAHIDANTPDPSGGQIERDSQGLATGFLKDAAQGLVMAIIPELSLREKLTLTQQALDLVRSKGITSIQDAWASPQVMEVYEALEKTNQLNMRVRVNLKSEIIDTEAEYQRLLTIRAHFAGHPLIRADGVKIFSDGVIEYPTQTSAMMLPFLDANGQPTENFGGRYFEPNVLNRYVARLDKEGFSINVHSIGDFTTHTVLDSFQYARDKNGVSDNRHQISHLQIVDPVDFPRFAKLGVAANMQLFWAEPDEYTMDAVAPFIRPETHRYMYPAASLKAAGATLIGGSDWPVDAIPGDPMPNTPLASTQIAITRRNAQSDSPHFGEILHIEESSDLHTMLAAYTINAAKALKQDASTGSIEVGKLADLVVLDSDLSSTAAAQIDKVQVLYTLFSGAIVYDASKVQTTQKLQQKRVMQSSAMRSDGMPLAIKRQRRSHDMCGHDH</sequence>
<dbReference type="GO" id="GO:0016810">
    <property type="term" value="F:hydrolase activity, acting on carbon-nitrogen (but not peptide) bonds"/>
    <property type="evidence" value="ECO:0007669"/>
    <property type="project" value="InterPro"/>
</dbReference>
<organism evidence="2 3">
    <name type="scientific">Undibacterium parvum</name>
    <dbReference type="NCBI Taxonomy" id="401471"/>
    <lineage>
        <taxon>Bacteria</taxon>
        <taxon>Pseudomonadati</taxon>
        <taxon>Pseudomonadota</taxon>
        <taxon>Betaproteobacteria</taxon>
        <taxon>Burkholderiales</taxon>
        <taxon>Oxalobacteraceae</taxon>
        <taxon>Undibacterium</taxon>
    </lineage>
</organism>